<sequence length="321" mass="33883">MRGTFTRWRRGVASGATALLVLAGAVGLAATPAAAAGVGTEPVSSYTFNSAPGDYIGQGGTGSYKAPRANVVAENPAPFDPGLIRVWVSDEDVTWTIEFAGARGELLKPGVYRNAERTAFRTGRSPGLSVGGDGRGCNEVHGQFTVNQVAHDAEGTVTLLDATFTQHCGSADAPPLKGTVKYRALPLSFAYDSDPGNWIGQGTKNTYTGSTSTFEVQGTDEDLTYEASGKRADWSVRLTPPEGEKLVTGRLYRAERFSGDGIAGLDVTAFHRGCNLSTGEFTLTRLVTDDATGEVKAFAATFTQRCDDAEGALRGTVRYFA</sequence>
<dbReference type="EMBL" id="JARWAF010000001">
    <property type="protein sequence ID" value="MDJ1639439.1"/>
    <property type="molecule type" value="Genomic_DNA"/>
</dbReference>
<dbReference type="RefSeq" id="WP_283890820.1">
    <property type="nucleotide sequence ID" value="NZ_JARWAF010000001.1"/>
</dbReference>
<evidence type="ECO:0000256" key="1">
    <source>
        <dbReference type="SAM" id="SignalP"/>
    </source>
</evidence>
<feature type="chain" id="PRO_5046548515" evidence="1">
    <location>
        <begin position="36"/>
        <end position="321"/>
    </location>
</feature>
<organism evidence="2 3">
    <name type="scientific">Streptomyces pakalii</name>
    <dbReference type="NCBI Taxonomy" id="3036494"/>
    <lineage>
        <taxon>Bacteria</taxon>
        <taxon>Bacillati</taxon>
        <taxon>Actinomycetota</taxon>
        <taxon>Actinomycetes</taxon>
        <taxon>Kitasatosporales</taxon>
        <taxon>Streptomycetaceae</taxon>
        <taxon>Streptomyces</taxon>
    </lineage>
</organism>
<evidence type="ECO:0000313" key="2">
    <source>
        <dbReference type="EMBL" id="MDJ1639439.1"/>
    </source>
</evidence>
<keyword evidence="3" id="KW-1185">Reference proteome</keyword>
<proteinExistence type="predicted"/>
<accession>A0ABT7D3H3</accession>
<keyword evidence="1" id="KW-0732">Signal</keyword>
<gene>
    <name evidence="2" type="ORF">P5W92_03365</name>
</gene>
<dbReference type="Proteomes" id="UP001237194">
    <property type="component" value="Unassembled WGS sequence"/>
</dbReference>
<feature type="signal peptide" evidence="1">
    <location>
        <begin position="1"/>
        <end position="35"/>
    </location>
</feature>
<name>A0ABT7D3H3_9ACTN</name>
<reference evidence="2 3" key="1">
    <citation type="submission" date="2023-04" db="EMBL/GenBank/DDBJ databases">
        <title>A novel species of the genus Streptomyces: Streptomyces pakalii sp. nov. isolated from a Mexican soil jungle.</title>
        <authorList>
            <person name="Chavez-Hernandez M.A."/>
            <person name="Ortiz-Alvarez J."/>
            <person name="Villa-Tanaca L."/>
            <person name="Hernandez-Rodriguez C."/>
        </authorList>
    </citation>
    <scope>NUCLEOTIDE SEQUENCE [LARGE SCALE GENOMIC DNA]</scope>
    <source>
        <strain evidence="2 3">ENCB-J15</strain>
    </source>
</reference>
<protein>
    <submittedName>
        <fullName evidence="2">Uncharacterized protein</fullName>
    </submittedName>
</protein>
<comment type="caution">
    <text evidence="2">The sequence shown here is derived from an EMBL/GenBank/DDBJ whole genome shotgun (WGS) entry which is preliminary data.</text>
</comment>
<evidence type="ECO:0000313" key="3">
    <source>
        <dbReference type="Proteomes" id="UP001237194"/>
    </source>
</evidence>